<dbReference type="AlphaFoldDB" id="A0A2H0R5F1"/>
<feature type="region of interest" description="Disordered" evidence="7">
    <location>
        <begin position="1"/>
        <end position="24"/>
    </location>
</feature>
<evidence type="ECO:0000256" key="7">
    <source>
        <dbReference type="SAM" id="MobiDB-lite"/>
    </source>
</evidence>
<dbReference type="GO" id="GO:0006412">
    <property type="term" value="P:translation"/>
    <property type="evidence" value="ECO:0007669"/>
    <property type="project" value="UniProtKB-UniRule"/>
</dbReference>
<dbReference type="PIRSF" id="PIRSF002131">
    <property type="entry name" value="Ribosomal_S11"/>
    <property type="match status" value="1"/>
</dbReference>
<organism evidence="8 9">
    <name type="scientific">Candidatus Yanofskybacteria bacterium CG10_big_fil_rev_8_21_14_0_10_37_15</name>
    <dbReference type="NCBI Taxonomy" id="1975097"/>
    <lineage>
        <taxon>Bacteria</taxon>
        <taxon>Candidatus Yanofskyibacteriota</taxon>
    </lineage>
</organism>
<dbReference type="HAMAP" id="MF_01310">
    <property type="entry name" value="Ribosomal_uS11"/>
    <property type="match status" value="1"/>
</dbReference>
<keyword evidence="3 5" id="KW-0687">Ribonucleoprotein</keyword>
<dbReference type="Proteomes" id="UP000230208">
    <property type="component" value="Unassembled WGS sequence"/>
</dbReference>
<sequence length="146" mass="15563">MGKKRIITKADSTSEPTEQAKVSVSKKTSKKQVINGVAHINVSYNNTIIAISDSDGEIISWSSAGSIGFKGSKKSTPYAANLVAKDCIEKAKKYNLTNIKIIVKGIGPGRESAIRGLVGSGLNLLSLQDATPVAHNGVRRKKSRRV</sequence>
<dbReference type="NCBIfam" id="NF003698">
    <property type="entry name" value="PRK05309.1"/>
    <property type="match status" value="1"/>
</dbReference>
<comment type="caution">
    <text evidence="8">The sequence shown here is derived from an EMBL/GenBank/DDBJ whole genome shotgun (WGS) entry which is preliminary data.</text>
</comment>
<dbReference type="PANTHER" id="PTHR11759">
    <property type="entry name" value="40S RIBOSOMAL PROTEIN S14/30S RIBOSOMAL PROTEIN S11"/>
    <property type="match status" value="1"/>
</dbReference>
<evidence type="ECO:0000256" key="3">
    <source>
        <dbReference type="ARBA" id="ARBA00023274"/>
    </source>
</evidence>
<comment type="similarity">
    <text evidence="1 5 6">Belongs to the universal ribosomal protein uS11 family.</text>
</comment>
<evidence type="ECO:0000313" key="8">
    <source>
        <dbReference type="EMBL" id="PIR41733.1"/>
    </source>
</evidence>
<dbReference type="InterPro" id="IPR001971">
    <property type="entry name" value="Ribosomal_uS11"/>
</dbReference>
<dbReference type="GO" id="GO:0003735">
    <property type="term" value="F:structural constituent of ribosome"/>
    <property type="evidence" value="ECO:0007669"/>
    <property type="project" value="InterPro"/>
</dbReference>
<dbReference type="FunFam" id="3.30.420.80:FF:000010">
    <property type="entry name" value="30S ribosomal protein S11"/>
    <property type="match status" value="1"/>
</dbReference>
<evidence type="ECO:0000256" key="2">
    <source>
        <dbReference type="ARBA" id="ARBA00022980"/>
    </source>
</evidence>
<gene>
    <name evidence="5" type="primary">rpsK</name>
    <name evidence="8" type="ORF">COV30_02085</name>
</gene>
<dbReference type="Pfam" id="PF00411">
    <property type="entry name" value="Ribosomal_S11"/>
    <property type="match status" value="1"/>
</dbReference>
<evidence type="ECO:0000256" key="4">
    <source>
        <dbReference type="ARBA" id="ARBA00035160"/>
    </source>
</evidence>
<name>A0A2H0R5F1_9BACT</name>
<proteinExistence type="inferred from homology"/>
<keyword evidence="5" id="KW-0694">RNA-binding</keyword>
<evidence type="ECO:0000256" key="5">
    <source>
        <dbReference type="HAMAP-Rule" id="MF_01310"/>
    </source>
</evidence>
<reference evidence="8 9" key="1">
    <citation type="submission" date="2017-09" db="EMBL/GenBank/DDBJ databases">
        <title>Depth-based differentiation of microbial function through sediment-hosted aquifers and enrichment of novel symbionts in the deep terrestrial subsurface.</title>
        <authorList>
            <person name="Probst A.J."/>
            <person name="Ladd B."/>
            <person name="Jarett J.K."/>
            <person name="Geller-Mcgrath D.E."/>
            <person name="Sieber C.M."/>
            <person name="Emerson J.B."/>
            <person name="Anantharaman K."/>
            <person name="Thomas B.C."/>
            <person name="Malmstrom R."/>
            <person name="Stieglmeier M."/>
            <person name="Klingl A."/>
            <person name="Woyke T."/>
            <person name="Ryan C.M."/>
            <person name="Banfield J.F."/>
        </authorList>
    </citation>
    <scope>NUCLEOTIDE SEQUENCE [LARGE SCALE GENOMIC DNA]</scope>
    <source>
        <strain evidence="8">CG10_big_fil_rev_8_21_14_0_10_37_15</strain>
    </source>
</reference>
<keyword evidence="2 5" id="KW-0689">Ribosomal protein</keyword>
<dbReference type="GO" id="GO:0019843">
    <property type="term" value="F:rRNA binding"/>
    <property type="evidence" value="ECO:0007669"/>
    <property type="project" value="UniProtKB-UniRule"/>
</dbReference>
<evidence type="ECO:0000256" key="1">
    <source>
        <dbReference type="ARBA" id="ARBA00006194"/>
    </source>
</evidence>
<dbReference type="InterPro" id="IPR036967">
    <property type="entry name" value="Ribosomal_uS11_sf"/>
</dbReference>
<dbReference type="EMBL" id="PCXP01000023">
    <property type="protein sequence ID" value="PIR41733.1"/>
    <property type="molecule type" value="Genomic_DNA"/>
</dbReference>
<dbReference type="GO" id="GO:0005840">
    <property type="term" value="C:ribosome"/>
    <property type="evidence" value="ECO:0007669"/>
    <property type="project" value="UniProtKB-KW"/>
</dbReference>
<dbReference type="Gene3D" id="3.30.420.80">
    <property type="entry name" value="Ribosomal protein S11"/>
    <property type="match status" value="1"/>
</dbReference>
<protein>
    <recommendedName>
        <fullName evidence="4 5">Small ribosomal subunit protein uS11</fullName>
    </recommendedName>
</protein>
<evidence type="ECO:0000313" key="9">
    <source>
        <dbReference type="Proteomes" id="UP000230208"/>
    </source>
</evidence>
<dbReference type="GO" id="GO:1990904">
    <property type="term" value="C:ribonucleoprotein complex"/>
    <property type="evidence" value="ECO:0007669"/>
    <property type="project" value="UniProtKB-KW"/>
</dbReference>
<comment type="function">
    <text evidence="5">Located on the platform of the 30S subunit, it bridges several disparate RNA helices of the 16S rRNA. Forms part of the Shine-Dalgarno cleft in the 70S ribosome.</text>
</comment>
<evidence type="ECO:0000256" key="6">
    <source>
        <dbReference type="RuleBase" id="RU003629"/>
    </source>
</evidence>
<dbReference type="PROSITE" id="PS00054">
    <property type="entry name" value="RIBOSOMAL_S11"/>
    <property type="match status" value="1"/>
</dbReference>
<keyword evidence="5" id="KW-0699">rRNA-binding</keyword>
<dbReference type="InterPro" id="IPR018102">
    <property type="entry name" value="Ribosomal_uS11_CS"/>
</dbReference>
<accession>A0A2H0R5F1</accession>
<dbReference type="SUPFAM" id="SSF53137">
    <property type="entry name" value="Translational machinery components"/>
    <property type="match status" value="1"/>
</dbReference>
<comment type="subunit">
    <text evidence="5">Part of the 30S ribosomal subunit. Interacts with proteins S7 and S18. Binds to IF-3.</text>
</comment>